<protein>
    <recommendedName>
        <fullName evidence="1">Integrase core domain-containing protein</fullName>
    </recommendedName>
</protein>
<evidence type="ECO:0000259" key="1">
    <source>
        <dbReference type="Pfam" id="PF24764"/>
    </source>
</evidence>
<dbReference type="PANTHER" id="PTHR46791">
    <property type="entry name" value="EXPRESSED PROTEIN"/>
    <property type="match status" value="1"/>
</dbReference>
<evidence type="ECO:0000313" key="2">
    <source>
        <dbReference type="EMBL" id="KAG7527151.1"/>
    </source>
</evidence>
<reference evidence="2" key="1">
    <citation type="submission" date="2020-04" db="EMBL/GenBank/DDBJ databases">
        <title>Analysis of mating type loci in Filobasidium floriforme.</title>
        <authorList>
            <person name="Nowrousian M."/>
        </authorList>
    </citation>
    <scope>NUCLEOTIDE SEQUENCE</scope>
    <source>
        <strain evidence="2">CBS 6242</strain>
    </source>
</reference>
<gene>
    <name evidence="2" type="ORF">FFLO_07221</name>
</gene>
<dbReference type="InterPro" id="IPR058913">
    <property type="entry name" value="Integrase_dom_put"/>
</dbReference>
<name>A0A8K0NLD2_9TREE</name>
<evidence type="ECO:0000313" key="3">
    <source>
        <dbReference type="Proteomes" id="UP000812966"/>
    </source>
</evidence>
<dbReference type="EMBL" id="JABELV010000609">
    <property type="protein sequence ID" value="KAG7527151.1"/>
    <property type="molecule type" value="Genomic_DNA"/>
</dbReference>
<keyword evidence="3" id="KW-1185">Reference proteome</keyword>
<accession>A0A8K0NLD2</accession>
<dbReference type="InterPro" id="IPR012337">
    <property type="entry name" value="RNaseH-like_sf"/>
</dbReference>
<dbReference type="SUPFAM" id="SSF53098">
    <property type="entry name" value="Ribonuclease H-like"/>
    <property type="match status" value="1"/>
</dbReference>
<sequence length="158" mass="18287">MGLLTAQGVKVTRRQLRDVMQTYDPQGNMLRRAQVLHRRDYDVPFINSLWHMDGQHKLINWKFVIHGCVDGKSRLIVYMQASDNNRSDTVDASFLRATHEWGWPSRVRADYGGENLGVRDLMNQVRGQSGSSSLVYTFLHSTRRIFTHCDFDPSNRTC</sequence>
<organism evidence="2 3">
    <name type="scientific">Filobasidium floriforme</name>
    <dbReference type="NCBI Taxonomy" id="5210"/>
    <lineage>
        <taxon>Eukaryota</taxon>
        <taxon>Fungi</taxon>
        <taxon>Dikarya</taxon>
        <taxon>Basidiomycota</taxon>
        <taxon>Agaricomycotina</taxon>
        <taxon>Tremellomycetes</taxon>
        <taxon>Filobasidiales</taxon>
        <taxon>Filobasidiaceae</taxon>
        <taxon>Filobasidium</taxon>
    </lineage>
</organism>
<dbReference type="Pfam" id="PF24764">
    <property type="entry name" value="rva_4"/>
    <property type="match status" value="1"/>
</dbReference>
<dbReference type="PANTHER" id="PTHR46791:SF5">
    <property type="entry name" value="CLR5 DOMAIN-CONTAINING PROTEIN-RELATED"/>
    <property type="match status" value="1"/>
</dbReference>
<dbReference type="AlphaFoldDB" id="A0A8K0NLD2"/>
<dbReference type="Proteomes" id="UP000812966">
    <property type="component" value="Unassembled WGS sequence"/>
</dbReference>
<comment type="caution">
    <text evidence="2">The sequence shown here is derived from an EMBL/GenBank/DDBJ whole genome shotgun (WGS) entry which is preliminary data.</text>
</comment>
<feature type="domain" description="Integrase core" evidence="1">
    <location>
        <begin position="41"/>
        <end position="143"/>
    </location>
</feature>
<proteinExistence type="predicted"/>